<comment type="caution">
    <text evidence="5">The sequence shown here is derived from an EMBL/GenBank/DDBJ whole genome shotgun (WGS) entry which is preliminary data.</text>
</comment>
<protein>
    <recommendedName>
        <fullName evidence="4">Calx-beta domain-containing protein</fullName>
    </recommendedName>
</protein>
<dbReference type="PANTHER" id="PTHR45739:SF8">
    <property type="entry name" value="FRAS1-RELATED EXTRACELLULAR MATRIX PROTEIN 1"/>
    <property type="match status" value="1"/>
</dbReference>
<evidence type="ECO:0000259" key="4">
    <source>
        <dbReference type="SMART" id="SM00237"/>
    </source>
</evidence>
<dbReference type="Pfam" id="PF03160">
    <property type="entry name" value="Calx-beta"/>
    <property type="match status" value="1"/>
</dbReference>
<keyword evidence="3" id="KW-0106">Calcium</keyword>
<evidence type="ECO:0000313" key="5">
    <source>
        <dbReference type="EMBL" id="CAI9615343.1"/>
    </source>
</evidence>
<feature type="non-terminal residue" evidence="5">
    <location>
        <position position="1"/>
    </location>
</feature>
<gene>
    <name evidence="5" type="ORF">SPARVUS_LOCUS15215925</name>
</gene>
<feature type="domain" description="Calx-beta" evidence="4">
    <location>
        <begin position="43"/>
        <end position="147"/>
    </location>
</feature>
<evidence type="ECO:0000256" key="3">
    <source>
        <dbReference type="ARBA" id="ARBA00022837"/>
    </source>
</evidence>
<dbReference type="InterPro" id="IPR038081">
    <property type="entry name" value="CalX-like_sf"/>
</dbReference>
<dbReference type="Gene3D" id="2.60.40.2030">
    <property type="match status" value="1"/>
</dbReference>
<proteinExistence type="predicted"/>
<evidence type="ECO:0000256" key="1">
    <source>
        <dbReference type="ARBA" id="ARBA00022729"/>
    </source>
</evidence>
<evidence type="ECO:0000256" key="2">
    <source>
        <dbReference type="ARBA" id="ARBA00022737"/>
    </source>
</evidence>
<reference evidence="5" key="1">
    <citation type="submission" date="2023-05" db="EMBL/GenBank/DDBJ databases">
        <authorList>
            <person name="Stuckert A."/>
        </authorList>
    </citation>
    <scope>NUCLEOTIDE SEQUENCE</scope>
</reference>
<accession>A0ABN9H0T8</accession>
<name>A0ABN9H0T8_9NEOB</name>
<dbReference type="EMBL" id="CATNWA010019850">
    <property type="protein sequence ID" value="CAI9615343.1"/>
    <property type="molecule type" value="Genomic_DNA"/>
</dbReference>
<dbReference type="InterPro" id="IPR051561">
    <property type="entry name" value="FRAS1_ECM"/>
</dbReference>
<feature type="non-terminal residue" evidence="5">
    <location>
        <position position="195"/>
    </location>
</feature>
<dbReference type="PANTHER" id="PTHR45739">
    <property type="entry name" value="MATRIX PROTEIN, PUTATIVE-RELATED"/>
    <property type="match status" value="1"/>
</dbReference>
<dbReference type="SUPFAM" id="SSF141072">
    <property type="entry name" value="CalX-like"/>
    <property type="match status" value="2"/>
</dbReference>
<evidence type="ECO:0000313" key="6">
    <source>
        <dbReference type="Proteomes" id="UP001162483"/>
    </source>
</evidence>
<keyword evidence="6" id="KW-1185">Reference proteome</keyword>
<dbReference type="Proteomes" id="UP001162483">
    <property type="component" value="Unassembled WGS sequence"/>
</dbReference>
<dbReference type="SMART" id="SM00237">
    <property type="entry name" value="Calx_beta"/>
    <property type="match status" value="1"/>
</dbReference>
<dbReference type="InterPro" id="IPR003644">
    <property type="entry name" value="Calx_beta"/>
</dbReference>
<keyword evidence="2" id="KW-0677">Repeat</keyword>
<organism evidence="5 6">
    <name type="scientific">Staurois parvus</name>
    <dbReference type="NCBI Taxonomy" id="386267"/>
    <lineage>
        <taxon>Eukaryota</taxon>
        <taxon>Metazoa</taxon>
        <taxon>Chordata</taxon>
        <taxon>Craniata</taxon>
        <taxon>Vertebrata</taxon>
        <taxon>Euteleostomi</taxon>
        <taxon>Amphibia</taxon>
        <taxon>Batrachia</taxon>
        <taxon>Anura</taxon>
        <taxon>Neobatrachia</taxon>
        <taxon>Ranoidea</taxon>
        <taxon>Ranidae</taxon>
        <taxon>Staurois</taxon>
    </lineage>
</organism>
<sequence>ERPCTVVLVDDSIHEEEEELRLVLGTPKSDSPFGASIGELNETLIKIKDDADKAIIKFGDTKFSVSEPKEPGQIVVVKIPVVRLGDTSKVSIVRVHTKDGSATSGEDYNPVSEEIEFKEGETQHIVEIEVLYDGVREMREAFTVHLKPDENMVAEIQMTKAIVYIEEMNSMADVTFPSVPQVVSLFIYDDTSRAK</sequence>
<keyword evidence="1" id="KW-0732">Signal</keyword>